<dbReference type="GO" id="GO:0004497">
    <property type="term" value="F:monooxygenase activity"/>
    <property type="evidence" value="ECO:0007669"/>
    <property type="project" value="UniProtKB-KW"/>
</dbReference>
<dbReference type="Pfam" id="PF00296">
    <property type="entry name" value="Bac_luciferase"/>
    <property type="match status" value="1"/>
</dbReference>
<comment type="caution">
    <text evidence="4">The sequence shown here is derived from an EMBL/GenBank/DDBJ whole genome shotgun (WGS) entry which is preliminary data.</text>
</comment>
<name>A0A8J3MFT9_9RHOB</name>
<keyword evidence="5" id="KW-1185">Reference proteome</keyword>
<reference evidence="4" key="2">
    <citation type="submission" date="2020-09" db="EMBL/GenBank/DDBJ databases">
        <authorList>
            <person name="Sun Q."/>
            <person name="Zhou Y."/>
        </authorList>
    </citation>
    <scope>NUCLEOTIDE SEQUENCE</scope>
    <source>
        <strain evidence="4">CGMCC 1.7081</strain>
    </source>
</reference>
<dbReference type="PANTHER" id="PTHR30137:SF8">
    <property type="entry name" value="BLR5498 PROTEIN"/>
    <property type="match status" value="1"/>
</dbReference>
<dbReference type="InterPro" id="IPR022290">
    <property type="entry name" value="LLM_Atu2307-like"/>
</dbReference>
<dbReference type="NCBIfam" id="TIGR03858">
    <property type="entry name" value="LLM_2I7G"/>
    <property type="match status" value="1"/>
</dbReference>
<dbReference type="RefSeq" id="WP_028094092.1">
    <property type="nucleotide sequence ID" value="NZ_BNAP01000017.1"/>
</dbReference>
<evidence type="ECO:0000259" key="3">
    <source>
        <dbReference type="Pfam" id="PF00296"/>
    </source>
</evidence>
<evidence type="ECO:0000256" key="2">
    <source>
        <dbReference type="ARBA" id="ARBA00023033"/>
    </source>
</evidence>
<dbReference type="Gene3D" id="3.20.20.30">
    <property type="entry name" value="Luciferase-like domain"/>
    <property type="match status" value="1"/>
</dbReference>
<feature type="domain" description="Luciferase-like" evidence="3">
    <location>
        <begin position="1"/>
        <end position="307"/>
    </location>
</feature>
<dbReference type="InterPro" id="IPR050766">
    <property type="entry name" value="Bact_Lucif_Oxidored"/>
</dbReference>
<protein>
    <submittedName>
        <fullName evidence="4">Luciferase</fullName>
    </submittedName>
</protein>
<proteinExistence type="predicted"/>
<keyword evidence="1" id="KW-0560">Oxidoreductase</keyword>
<dbReference type="PANTHER" id="PTHR30137">
    <property type="entry name" value="LUCIFERASE-LIKE MONOOXYGENASE"/>
    <property type="match status" value="1"/>
</dbReference>
<dbReference type="InterPro" id="IPR011251">
    <property type="entry name" value="Luciferase-like_dom"/>
</dbReference>
<reference evidence="4" key="1">
    <citation type="journal article" date="2014" name="Int. J. Syst. Evol. Microbiol.">
        <title>Complete genome sequence of Corynebacterium casei LMG S-19264T (=DSM 44701T), isolated from a smear-ripened cheese.</title>
        <authorList>
            <consortium name="US DOE Joint Genome Institute (JGI-PGF)"/>
            <person name="Walter F."/>
            <person name="Albersmeier A."/>
            <person name="Kalinowski J."/>
            <person name="Ruckert C."/>
        </authorList>
    </citation>
    <scope>NUCLEOTIDE SEQUENCE</scope>
    <source>
        <strain evidence="4">CGMCC 1.7081</strain>
    </source>
</reference>
<evidence type="ECO:0000256" key="1">
    <source>
        <dbReference type="ARBA" id="ARBA00023002"/>
    </source>
</evidence>
<dbReference type="EMBL" id="BNAP01000017">
    <property type="protein sequence ID" value="GHG96822.1"/>
    <property type="molecule type" value="Genomic_DNA"/>
</dbReference>
<evidence type="ECO:0000313" key="4">
    <source>
        <dbReference type="EMBL" id="GHG96822.1"/>
    </source>
</evidence>
<dbReference type="GO" id="GO:0016705">
    <property type="term" value="F:oxidoreductase activity, acting on paired donors, with incorporation or reduction of molecular oxygen"/>
    <property type="evidence" value="ECO:0007669"/>
    <property type="project" value="InterPro"/>
</dbReference>
<organism evidence="4 5">
    <name type="scientific">Pseudodonghicola xiamenensis</name>
    <dbReference type="NCBI Taxonomy" id="337702"/>
    <lineage>
        <taxon>Bacteria</taxon>
        <taxon>Pseudomonadati</taxon>
        <taxon>Pseudomonadota</taxon>
        <taxon>Alphaproteobacteria</taxon>
        <taxon>Rhodobacterales</taxon>
        <taxon>Paracoccaceae</taxon>
        <taxon>Pseudodonghicola</taxon>
    </lineage>
</organism>
<dbReference type="SUPFAM" id="SSF51679">
    <property type="entry name" value="Bacterial luciferase-like"/>
    <property type="match status" value="1"/>
</dbReference>
<accession>A0A8J3MFT9</accession>
<dbReference type="AlphaFoldDB" id="A0A8J3MFT9"/>
<gene>
    <name evidence="4" type="ORF">GCM10010961_31360</name>
</gene>
<sequence>MEVGLYTFGDVGTDPVTGARVDARQRLNNLMEEIELADQVGLDVFGVGEHHRPNYAVTAPAVALAGAARTTKSIRLSSAVSVLSSDNPVRVFEEFSTLDSLSNGRAELMVGRGSFIESFPLFGYDLEDYDDLFEEKLQMLLAINEEEKLRWRGSKHTPRVEGLGVYPRPVNGKLPVWIAAGGTPDSMIRAGVLGCPLALAIIGGAPRRFKALADLYRRAAEQAGNTDKTRVSLNVHGFVGEDGKAAADLFFPAQKAVMDQLGRERGWPPQSRAQYDAAMGPEGAMFVGSPAQVVDKILGLKEDLGFDRVSIQMAIGVIEHKEILKAIEVLGTKVAPELRKAG</sequence>
<keyword evidence="2" id="KW-0503">Monooxygenase</keyword>
<dbReference type="InterPro" id="IPR036661">
    <property type="entry name" value="Luciferase-like_sf"/>
</dbReference>
<evidence type="ECO:0000313" key="5">
    <source>
        <dbReference type="Proteomes" id="UP000611500"/>
    </source>
</evidence>
<dbReference type="GO" id="GO:0005829">
    <property type="term" value="C:cytosol"/>
    <property type="evidence" value="ECO:0007669"/>
    <property type="project" value="TreeGrafter"/>
</dbReference>
<dbReference type="Proteomes" id="UP000611500">
    <property type="component" value="Unassembled WGS sequence"/>
</dbReference>